<dbReference type="Gene3D" id="3.60.120.10">
    <property type="entry name" value="Anthranilate synthase"/>
    <property type="match status" value="1"/>
</dbReference>
<dbReference type="Pfam" id="PF00425">
    <property type="entry name" value="Chorismate_bind"/>
    <property type="match status" value="1"/>
</dbReference>
<comment type="caution">
    <text evidence="2">The sequence shown here is derived from an EMBL/GenBank/DDBJ whole genome shotgun (WGS) entry which is preliminary data.</text>
</comment>
<dbReference type="InterPro" id="IPR005801">
    <property type="entry name" value="ADC_synthase"/>
</dbReference>
<dbReference type="RefSeq" id="WP_379836605.1">
    <property type="nucleotide sequence ID" value="NZ_JBHRYQ010000001.1"/>
</dbReference>
<proteinExistence type="predicted"/>
<dbReference type="PANTHER" id="PTHR42839:SF2">
    <property type="entry name" value="ISOCHORISMATE SYNTHASE ENTC"/>
    <property type="match status" value="1"/>
</dbReference>
<sequence>MISVGVEHKVTIEKLIVKCVEAAYPFVIFRYPNTETFYFLLSKNRETVKQKIDFEECPAGFVVAPFHSTVDLPYLYAADIFFEITDKIDSETVEKLSEFLDFKENPPYEKLYIKENFEEKPEVRNTYLEKVSSIVEILKGTTTNKVVFSRSNKIGKLGGNDYFSALKHLSQKHPSAFINFINLPWKNQIWIGASPETLVHQNPEGKFSTVALAGTQPSVDSEGNEIPTANALWSQKEIEEQALVSRYIINCLKKIRVREYEEKGPRSVKAGNLIHLCSTYTIDSKSINFQNLSSVMLDLLHPTSAVCGMPKQEALEILDQLEGYDRELYSGYIGPINIQNDSHLFVNIRSLKIENDEITLFSGGGITADSSPEKEWIETEIKQKSIRAIFE</sequence>
<protein>
    <submittedName>
        <fullName evidence="2">Chorismate-binding protein</fullName>
    </submittedName>
</protein>
<evidence type="ECO:0000313" key="3">
    <source>
        <dbReference type="Proteomes" id="UP001595616"/>
    </source>
</evidence>
<dbReference type="InterPro" id="IPR015890">
    <property type="entry name" value="Chorismate_C"/>
</dbReference>
<name>A0ABV7YTT3_9BACT</name>
<accession>A0ABV7YTT3</accession>
<dbReference type="SUPFAM" id="SSF56322">
    <property type="entry name" value="ADC synthase"/>
    <property type="match status" value="1"/>
</dbReference>
<reference evidence="3" key="1">
    <citation type="journal article" date="2019" name="Int. J. Syst. Evol. Microbiol.">
        <title>The Global Catalogue of Microorganisms (GCM) 10K type strain sequencing project: providing services to taxonomists for standard genome sequencing and annotation.</title>
        <authorList>
            <consortium name="The Broad Institute Genomics Platform"/>
            <consortium name="The Broad Institute Genome Sequencing Center for Infectious Disease"/>
            <person name="Wu L."/>
            <person name="Ma J."/>
        </authorList>
    </citation>
    <scope>NUCLEOTIDE SEQUENCE [LARGE SCALE GENOMIC DNA]</scope>
    <source>
        <strain evidence="3">CECT 7956</strain>
    </source>
</reference>
<feature type="domain" description="Chorismate-utilising enzyme C-terminal" evidence="1">
    <location>
        <begin position="125"/>
        <end position="382"/>
    </location>
</feature>
<dbReference type="EMBL" id="JBHRYQ010000001">
    <property type="protein sequence ID" value="MFC3810450.1"/>
    <property type="molecule type" value="Genomic_DNA"/>
</dbReference>
<evidence type="ECO:0000259" key="1">
    <source>
        <dbReference type="Pfam" id="PF00425"/>
    </source>
</evidence>
<evidence type="ECO:0000313" key="2">
    <source>
        <dbReference type="EMBL" id="MFC3810450.1"/>
    </source>
</evidence>
<keyword evidence="3" id="KW-1185">Reference proteome</keyword>
<organism evidence="2 3">
    <name type="scientific">Lacihabitans lacunae</name>
    <dbReference type="NCBI Taxonomy" id="1028214"/>
    <lineage>
        <taxon>Bacteria</taxon>
        <taxon>Pseudomonadati</taxon>
        <taxon>Bacteroidota</taxon>
        <taxon>Cytophagia</taxon>
        <taxon>Cytophagales</taxon>
        <taxon>Leadbetterellaceae</taxon>
        <taxon>Lacihabitans</taxon>
    </lineage>
</organism>
<dbReference type="PANTHER" id="PTHR42839">
    <property type="entry name" value="ISOCHORISMATE SYNTHASE ENTC"/>
    <property type="match status" value="1"/>
</dbReference>
<dbReference type="Proteomes" id="UP001595616">
    <property type="component" value="Unassembled WGS sequence"/>
</dbReference>
<gene>
    <name evidence="2" type="ORF">ACFOOI_07295</name>
</gene>